<accession>A0A8B9MGC0</accession>
<keyword evidence="2" id="KW-1185">Reference proteome</keyword>
<protein>
    <submittedName>
        <fullName evidence="1">Uncharacterized protein</fullName>
    </submittedName>
</protein>
<evidence type="ECO:0000313" key="2">
    <source>
        <dbReference type="Proteomes" id="UP000694541"/>
    </source>
</evidence>
<organism evidence="1 2">
    <name type="scientific">Accipiter nisus</name>
    <name type="common">Eurasian sparrowhawk</name>
    <dbReference type="NCBI Taxonomy" id="211598"/>
    <lineage>
        <taxon>Eukaryota</taxon>
        <taxon>Metazoa</taxon>
        <taxon>Chordata</taxon>
        <taxon>Craniata</taxon>
        <taxon>Vertebrata</taxon>
        <taxon>Euteleostomi</taxon>
        <taxon>Archelosauria</taxon>
        <taxon>Archosauria</taxon>
        <taxon>Dinosauria</taxon>
        <taxon>Saurischia</taxon>
        <taxon>Theropoda</taxon>
        <taxon>Coelurosauria</taxon>
        <taxon>Aves</taxon>
        <taxon>Neognathae</taxon>
        <taxon>Neoaves</taxon>
        <taxon>Telluraves</taxon>
        <taxon>Accipitrimorphae</taxon>
        <taxon>Accipitriformes</taxon>
        <taxon>Accipitridae</taxon>
        <taxon>Accipitrinae</taxon>
        <taxon>Accipiter</taxon>
    </lineage>
</organism>
<name>A0A8B9MGC0_9AVES</name>
<dbReference type="AlphaFoldDB" id="A0A8B9MGC0"/>
<sequence>MEIVKLSAPNVGGKTRLTSILATVIRPQAALLSGIGSGSICYTGPLLLLLLLTVRGNAANSCHKCIQSIKLGGKALTNLAYHTHINKVCYEIPKLETCKIGNLELWVAENLGKGGIKNGVSCLRGEQWICFTKTGHWDISDSGGVQGMKTEEIVKKGVKSITQPQIKPQSYIQKWKSMLDSSWWEGLLGVLWWKKVGF</sequence>
<reference evidence="1" key="1">
    <citation type="submission" date="2025-08" db="UniProtKB">
        <authorList>
            <consortium name="Ensembl"/>
        </authorList>
    </citation>
    <scope>IDENTIFICATION</scope>
</reference>
<dbReference type="Proteomes" id="UP000694541">
    <property type="component" value="Unplaced"/>
</dbReference>
<dbReference type="Ensembl" id="ENSANIT00000007688.1">
    <property type="protein sequence ID" value="ENSANIP00000007439.1"/>
    <property type="gene ID" value="ENSANIG00000005061.1"/>
</dbReference>
<proteinExistence type="predicted"/>
<evidence type="ECO:0000313" key="1">
    <source>
        <dbReference type="Ensembl" id="ENSANIP00000007439.1"/>
    </source>
</evidence>
<reference evidence="1" key="2">
    <citation type="submission" date="2025-09" db="UniProtKB">
        <authorList>
            <consortium name="Ensembl"/>
        </authorList>
    </citation>
    <scope>IDENTIFICATION</scope>
</reference>